<feature type="binding site" evidence="7">
    <location>
        <position position="171"/>
    </location>
    <ligand>
        <name>Zn(2+)</name>
        <dbReference type="ChEBI" id="CHEBI:29105"/>
        <label>2</label>
    </ligand>
</feature>
<sequence>MLNIDALPAFTDNYIWMLQDPEQRLCAAVDPGDAGPVQAWLEARPGWRLTDILVTHHHHDHVGGVQQLKAAHGARVHGPAAENIPARDVALVDAQRIRILDHELEVIEVPGHTSGHIAYFHSDAQTPWLLSGDTLFAAGCGRLFEGTAEQMYRSLQRLAALPSSTRVYCAHEYTLGNLRFAQAVEPNNRAIAERLEQVVRLREAKRITLPSELSIERATNPFLRSAEPVVAAAASHHAGRQLATPERVFAALRAWKDTF</sequence>
<evidence type="ECO:0000256" key="5">
    <source>
        <dbReference type="ARBA" id="ARBA00022801"/>
    </source>
</evidence>
<evidence type="ECO:0000259" key="8">
    <source>
        <dbReference type="SMART" id="SM00849"/>
    </source>
</evidence>
<name>A0A6I6LT33_STUST</name>
<protein>
    <recommendedName>
        <fullName evidence="7">Hydroxyacylglutathione hydrolase</fullName>
        <ecNumber evidence="7">3.1.2.6</ecNumber>
    </recommendedName>
    <alternativeName>
        <fullName evidence="7">Glyoxalase II</fullName>
        <shortName evidence="7">Glx II</shortName>
    </alternativeName>
</protein>
<dbReference type="GO" id="GO:0004416">
    <property type="term" value="F:hydroxyacylglutathione hydrolase activity"/>
    <property type="evidence" value="ECO:0007669"/>
    <property type="project" value="UniProtKB-UniRule"/>
</dbReference>
<comment type="similarity">
    <text evidence="3 7">Belongs to the metallo-beta-lactamase superfamily. Glyoxalase II family.</text>
</comment>
<evidence type="ECO:0000256" key="6">
    <source>
        <dbReference type="ARBA" id="ARBA00022833"/>
    </source>
</evidence>
<evidence type="ECO:0000256" key="1">
    <source>
        <dbReference type="ARBA" id="ARBA00001623"/>
    </source>
</evidence>
<dbReference type="InterPro" id="IPR017782">
    <property type="entry name" value="Hydroxyacylglutathione_Hdrlase"/>
</dbReference>
<dbReference type="Proteomes" id="UP000438983">
    <property type="component" value="Chromosome"/>
</dbReference>
<dbReference type="InterPro" id="IPR032282">
    <property type="entry name" value="HAGH_C"/>
</dbReference>
<proteinExistence type="inferred from homology"/>
<dbReference type="AlphaFoldDB" id="A0A6I6LT33"/>
<dbReference type="Pfam" id="PF00753">
    <property type="entry name" value="Lactamase_B"/>
    <property type="match status" value="1"/>
</dbReference>
<dbReference type="InterPro" id="IPR050110">
    <property type="entry name" value="Glyoxalase_II_hydrolase"/>
</dbReference>
<comment type="pathway">
    <text evidence="2 7">Secondary metabolite metabolism; methylglyoxal degradation; (R)-lactate from methylglyoxal: step 2/2.</text>
</comment>
<feature type="binding site" evidence="7">
    <location>
        <position position="61"/>
    </location>
    <ligand>
        <name>Zn(2+)</name>
        <dbReference type="ChEBI" id="CHEBI:29105"/>
        <label>2</label>
    </ligand>
</feature>
<evidence type="ECO:0000313" key="10">
    <source>
        <dbReference type="Proteomes" id="UP000438983"/>
    </source>
</evidence>
<dbReference type="GO" id="GO:0019243">
    <property type="term" value="P:methylglyoxal catabolic process to D-lactate via S-lactoyl-glutathione"/>
    <property type="evidence" value="ECO:0007669"/>
    <property type="project" value="UniProtKB-UniRule"/>
</dbReference>
<feature type="domain" description="Metallo-beta-lactamase" evidence="8">
    <location>
        <begin position="12"/>
        <end position="171"/>
    </location>
</feature>
<keyword evidence="6 7" id="KW-0862">Zinc</keyword>
<dbReference type="Gene3D" id="3.60.15.10">
    <property type="entry name" value="Ribonuclease Z/Hydroxyacylglutathione hydrolase-like"/>
    <property type="match status" value="1"/>
</dbReference>
<dbReference type="GO" id="GO:0046872">
    <property type="term" value="F:metal ion binding"/>
    <property type="evidence" value="ECO:0007669"/>
    <property type="project" value="UniProtKB-KW"/>
</dbReference>
<dbReference type="OrthoDB" id="9802248at2"/>
<comment type="cofactor">
    <cofactor evidence="7">
        <name>Zn(2+)</name>
        <dbReference type="ChEBI" id="CHEBI:29105"/>
    </cofactor>
    <text evidence="7">Binds 2 Zn(2+) ions per subunit.</text>
</comment>
<dbReference type="Pfam" id="PF16123">
    <property type="entry name" value="HAGH_C"/>
    <property type="match status" value="1"/>
</dbReference>
<comment type="subunit">
    <text evidence="7">Monomer.</text>
</comment>
<dbReference type="EC" id="3.1.2.6" evidence="7"/>
<evidence type="ECO:0000256" key="7">
    <source>
        <dbReference type="HAMAP-Rule" id="MF_01374"/>
    </source>
</evidence>
<dbReference type="RefSeq" id="WP_158189026.1">
    <property type="nucleotide sequence ID" value="NZ_CP046902.1"/>
</dbReference>
<dbReference type="PANTHER" id="PTHR43705">
    <property type="entry name" value="HYDROXYACYLGLUTATHIONE HYDROLASE"/>
    <property type="match status" value="1"/>
</dbReference>
<dbReference type="NCBIfam" id="TIGR03413">
    <property type="entry name" value="GSH_gloB"/>
    <property type="match status" value="1"/>
</dbReference>
<dbReference type="InterPro" id="IPR035680">
    <property type="entry name" value="Clx_II_MBL"/>
</dbReference>
<feature type="binding site" evidence="7">
    <location>
        <position position="133"/>
    </location>
    <ligand>
        <name>Zn(2+)</name>
        <dbReference type="ChEBI" id="CHEBI:29105"/>
        <label>2</label>
    </ligand>
</feature>
<feature type="binding site" evidence="7">
    <location>
        <position position="133"/>
    </location>
    <ligand>
        <name>Zn(2+)</name>
        <dbReference type="ChEBI" id="CHEBI:29105"/>
        <label>1</label>
    </ligand>
</feature>
<dbReference type="EMBL" id="CP046902">
    <property type="protein sequence ID" value="QGZ31576.1"/>
    <property type="molecule type" value="Genomic_DNA"/>
</dbReference>
<feature type="binding site" evidence="7">
    <location>
        <position position="60"/>
    </location>
    <ligand>
        <name>Zn(2+)</name>
        <dbReference type="ChEBI" id="CHEBI:29105"/>
        <label>2</label>
    </ligand>
</feature>
<dbReference type="PANTHER" id="PTHR43705:SF1">
    <property type="entry name" value="HYDROXYACYLGLUTATHIONE HYDROLASE GLOB"/>
    <property type="match status" value="1"/>
</dbReference>
<keyword evidence="4 7" id="KW-0479">Metal-binding</keyword>
<dbReference type="UniPathway" id="UPA00619">
    <property type="reaction ID" value="UER00676"/>
</dbReference>
<evidence type="ECO:0000313" key="9">
    <source>
        <dbReference type="EMBL" id="QGZ31576.1"/>
    </source>
</evidence>
<comment type="catalytic activity">
    <reaction evidence="1 7">
        <text>an S-(2-hydroxyacyl)glutathione + H2O = a 2-hydroxy carboxylate + glutathione + H(+)</text>
        <dbReference type="Rhea" id="RHEA:21864"/>
        <dbReference type="ChEBI" id="CHEBI:15377"/>
        <dbReference type="ChEBI" id="CHEBI:15378"/>
        <dbReference type="ChEBI" id="CHEBI:57925"/>
        <dbReference type="ChEBI" id="CHEBI:58896"/>
        <dbReference type="ChEBI" id="CHEBI:71261"/>
        <dbReference type="EC" id="3.1.2.6"/>
    </reaction>
</comment>
<dbReference type="HAMAP" id="MF_01374">
    <property type="entry name" value="Glyoxalase_2"/>
    <property type="match status" value="1"/>
</dbReference>
<dbReference type="CDD" id="cd07723">
    <property type="entry name" value="hydroxyacylglutathione_hydrolase_MBL-fold"/>
    <property type="match status" value="1"/>
</dbReference>
<organism evidence="9 10">
    <name type="scientific">Stutzerimonas stutzeri</name>
    <name type="common">Pseudomonas stutzeri</name>
    <dbReference type="NCBI Taxonomy" id="316"/>
    <lineage>
        <taxon>Bacteria</taxon>
        <taxon>Pseudomonadati</taxon>
        <taxon>Pseudomonadota</taxon>
        <taxon>Gammaproteobacteria</taxon>
        <taxon>Pseudomonadales</taxon>
        <taxon>Pseudomonadaceae</taxon>
        <taxon>Stutzerimonas</taxon>
    </lineage>
</organism>
<evidence type="ECO:0000256" key="4">
    <source>
        <dbReference type="ARBA" id="ARBA00022723"/>
    </source>
</evidence>
<keyword evidence="5 7" id="KW-0378">Hydrolase</keyword>
<dbReference type="InterPro" id="IPR036866">
    <property type="entry name" value="RibonucZ/Hydroxyglut_hydro"/>
</dbReference>
<evidence type="ECO:0000256" key="3">
    <source>
        <dbReference type="ARBA" id="ARBA00006759"/>
    </source>
</evidence>
<dbReference type="InterPro" id="IPR001279">
    <property type="entry name" value="Metallo-B-lactamas"/>
</dbReference>
<accession>A0A6I6LT33</accession>
<evidence type="ECO:0000256" key="2">
    <source>
        <dbReference type="ARBA" id="ARBA00004963"/>
    </source>
</evidence>
<feature type="binding site" evidence="7">
    <location>
        <position position="58"/>
    </location>
    <ligand>
        <name>Zn(2+)</name>
        <dbReference type="ChEBI" id="CHEBI:29105"/>
        <label>1</label>
    </ligand>
</feature>
<comment type="function">
    <text evidence="7">Thiolesterase that catalyzes the hydrolysis of S-D-lactoyl-glutathione to form glutathione and D-lactic acid.</text>
</comment>
<feature type="binding site" evidence="7">
    <location>
        <position position="112"/>
    </location>
    <ligand>
        <name>Zn(2+)</name>
        <dbReference type="ChEBI" id="CHEBI:29105"/>
        <label>1</label>
    </ligand>
</feature>
<feature type="binding site" evidence="7">
    <location>
        <position position="56"/>
    </location>
    <ligand>
        <name>Zn(2+)</name>
        <dbReference type="ChEBI" id="CHEBI:29105"/>
        <label>1</label>
    </ligand>
</feature>
<dbReference type="SUPFAM" id="SSF56281">
    <property type="entry name" value="Metallo-hydrolase/oxidoreductase"/>
    <property type="match status" value="1"/>
</dbReference>
<dbReference type="PIRSF" id="PIRSF005457">
    <property type="entry name" value="Glx"/>
    <property type="match status" value="1"/>
</dbReference>
<reference evidence="9 10" key="1">
    <citation type="submission" date="2019-12" db="EMBL/GenBank/DDBJ databases">
        <title>Complete genome sequence of Pseudomonas stutzeri.</title>
        <authorList>
            <person name="Lim S.R."/>
            <person name="Kim J.H."/>
        </authorList>
    </citation>
    <scope>NUCLEOTIDE SEQUENCE [LARGE SCALE GENOMIC DNA]</scope>
    <source>
        <strain evidence="9 10">PM101005</strain>
    </source>
</reference>
<gene>
    <name evidence="7 9" type="primary">gloB</name>
    <name evidence="9" type="ORF">GQA94_16455</name>
</gene>
<dbReference type="SMART" id="SM00849">
    <property type="entry name" value="Lactamase_B"/>
    <property type="match status" value="1"/>
</dbReference>